<dbReference type="InterPro" id="IPR011992">
    <property type="entry name" value="EF-hand-dom_pair"/>
</dbReference>
<keyword evidence="3" id="KW-1185">Reference proteome</keyword>
<proteinExistence type="predicted"/>
<evidence type="ECO:0000313" key="2">
    <source>
        <dbReference type="EMBL" id="MFD3003404.1"/>
    </source>
</evidence>
<feature type="chain" id="PRO_5046755380" description="EF hand" evidence="1">
    <location>
        <begin position="27"/>
        <end position="177"/>
    </location>
</feature>
<name>A0ABW6C006_9BACT</name>
<dbReference type="Proteomes" id="UP001597641">
    <property type="component" value="Unassembled WGS sequence"/>
</dbReference>
<dbReference type="EMBL" id="JBHUOX010000029">
    <property type="protein sequence ID" value="MFD3003404.1"/>
    <property type="molecule type" value="Genomic_DNA"/>
</dbReference>
<sequence>MKTTEMSVWRRIGTALCLFLMFGLIACDNEDDNDAELFDGDRFYTDFSAANLYGDWDADDDDFLDEDEFTMSFYESWDVDNDGMLEETDWDMAVADFGLVGADWDAWDVDADGMLDEDEFRTGFLTYDYYDTWDADNDGLIMDREYADGVFGIWDDDNDGVLEAADYDIWFNRYYGV</sequence>
<evidence type="ECO:0000313" key="3">
    <source>
        <dbReference type="Proteomes" id="UP001597641"/>
    </source>
</evidence>
<comment type="caution">
    <text evidence="2">The sequence shown here is derived from an EMBL/GenBank/DDBJ whole genome shotgun (WGS) entry which is preliminary data.</text>
</comment>
<reference evidence="3" key="1">
    <citation type="journal article" date="2019" name="Int. J. Syst. Evol. Microbiol.">
        <title>The Global Catalogue of Microorganisms (GCM) 10K type strain sequencing project: providing services to taxonomists for standard genome sequencing and annotation.</title>
        <authorList>
            <consortium name="The Broad Institute Genomics Platform"/>
            <consortium name="The Broad Institute Genome Sequencing Center for Infectious Disease"/>
            <person name="Wu L."/>
            <person name="Ma J."/>
        </authorList>
    </citation>
    <scope>NUCLEOTIDE SEQUENCE [LARGE SCALE GENOMIC DNA]</scope>
    <source>
        <strain evidence="3">KCTC 23984</strain>
    </source>
</reference>
<protein>
    <recommendedName>
        <fullName evidence="4">EF hand</fullName>
    </recommendedName>
</protein>
<dbReference type="PROSITE" id="PS51257">
    <property type="entry name" value="PROKAR_LIPOPROTEIN"/>
    <property type="match status" value="1"/>
</dbReference>
<keyword evidence="1" id="KW-0732">Signal</keyword>
<accession>A0ABW6C006</accession>
<dbReference type="InterPro" id="IPR018247">
    <property type="entry name" value="EF_Hand_1_Ca_BS"/>
</dbReference>
<organism evidence="2 3">
    <name type="scientific">Pontibacter toksunensis</name>
    <dbReference type="NCBI Taxonomy" id="1332631"/>
    <lineage>
        <taxon>Bacteria</taxon>
        <taxon>Pseudomonadati</taxon>
        <taxon>Bacteroidota</taxon>
        <taxon>Cytophagia</taxon>
        <taxon>Cytophagales</taxon>
        <taxon>Hymenobacteraceae</taxon>
        <taxon>Pontibacter</taxon>
    </lineage>
</organism>
<evidence type="ECO:0000256" key="1">
    <source>
        <dbReference type="SAM" id="SignalP"/>
    </source>
</evidence>
<dbReference type="PROSITE" id="PS00018">
    <property type="entry name" value="EF_HAND_1"/>
    <property type="match status" value="3"/>
</dbReference>
<dbReference type="SUPFAM" id="SSF47473">
    <property type="entry name" value="EF-hand"/>
    <property type="match status" value="1"/>
</dbReference>
<dbReference type="RefSeq" id="WP_377490730.1">
    <property type="nucleotide sequence ID" value="NZ_JBHUOX010000029.1"/>
</dbReference>
<evidence type="ECO:0008006" key="4">
    <source>
        <dbReference type="Google" id="ProtNLM"/>
    </source>
</evidence>
<feature type="signal peptide" evidence="1">
    <location>
        <begin position="1"/>
        <end position="26"/>
    </location>
</feature>
<gene>
    <name evidence="2" type="ORF">ACFS7Z_23790</name>
</gene>